<dbReference type="SUPFAM" id="SSF48097">
    <property type="entry name" value="Regulator of G-protein signaling, RGS"/>
    <property type="match status" value="1"/>
</dbReference>
<evidence type="ECO:0000259" key="2">
    <source>
        <dbReference type="PROSITE" id="PS50132"/>
    </source>
</evidence>
<evidence type="ECO:0000313" key="3">
    <source>
        <dbReference type="EMBL" id="CAE2327601.1"/>
    </source>
</evidence>
<dbReference type="PANTHER" id="PTHR10845">
    <property type="entry name" value="REGULATOR OF G PROTEIN SIGNALING"/>
    <property type="match status" value="1"/>
</dbReference>
<dbReference type="Gene3D" id="1.10.167.10">
    <property type="entry name" value="Regulator of G-protein Signalling 4, domain 2"/>
    <property type="match status" value="1"/>
</dbReference>
<dbReference type="SMART" id="SM00315">
    <property type="entry name" value="RGS"/>
    <property type="match status" value="1"/>
</dbReference>
<feature type="region of interest" description="Disordered" evidence="1">
    <location>
        <begin position="259"/>
        <end position="282"/>
    </location>
</feature>
<feature type="compositionally biased region" description="Low complexity" evidence="1">
    <location>
        <begin position="259"/>
        <end position="273"/>
    </location>
</feature>
<dbReference type="InterPro" id="IPR036305">
    <property type="entry name" value="RGS_sf"/>
</dbReference>
<dbReference type="EMBL" id="HBKR01031550">
    <property type="protein sequence ID" value="CAE2327601.1"/>
    <property type="molecule type" value="Transcribed_RNA"/>
</dbReference>
<feature type="domain" description="RGS" evidence="2">
    <location>
        <begin position="27"/>
        <end position="150"/>
    </location>
</feature>
<sequence>MAMAEGKGKEEEGEEEKKKEPVCRELSLVQVLSDEALRQTFLDFLRERHTEENLHLWFALEEFNEVRTQEERINVFTQICRTFLLPDCKTPVNYAIAAIQPVRNIYKQLASGQFELPADVFRPLRQSCWDQLLFSCFPPFLESGIYADFLSEKLDTSKVGFSRRKAENFFGMKIEGPLRREEVISVINVGIRHKSGPRFFGMLGKRKKRRRKGTGDNECKVSLEERTSRQVSTTVRNTTTHDESYGFCASDLAKMPNLGGESSCTSESESGSEAPMGIFGLM</sequence>
<evidence type="ECO:0000256" key="1">
    <source>
        <dbReference type="SAM" id="MobiDB-lite"/>
    </source>
</evidence>
<organism evidence="3">
    <name type="scientific">Paramoeba aestuarina</name>
    <dbReference type="NCBI Taxonomy" id="180227"/>
    <lineage>
        <taxon>Eukaryota</taxon>
        <taxon>Amoebozoa</taxon>
        <taxon>Discosea</taxon>
        <taxon>Flabellinia</taxon>
        <taxon>Dactylopodida</taxon>
        <taxon>Paramoebidae</taxon>
        <taxon>Paramoeba</taxon>
    </lineage>
</organism>
<gene>
    <name evidence="3" type="ORF">NAES01612_LOCUS20757</name>
</gene>
<dbReference type="Pfam" id="PF00615">
    <property type="entry name" value="RGS"/>
    <property type="match status" value="1"/>
</dbReference>
<name>A0A7S4UA84_9EUKA</name>
<protein>
    <recommendedName>
        <fullName evidence="2">RGS domain-containing protein</fullName>
    </recommendedName>
</protein>
<accession>A0A7S4UA84</accession>
<dbReference type="InterPro" id="IPR016137">
    <property type="entry name" value="RGS"/>
</dbReference>
<reference evidence="3" key="1">
    <citation type="submission" date="2021-01" db="EMBL/GenBank/DDBJ databases">
        <authorList>
            <person name="Corre E."/>
            <person name="Pelletier E."/>
            <person name="Niang G."/>
            <person name="Scheremetjew M."/>
            <person name="Finn R."/>
            <person name="Kale V."/>
            <person name="Holt S."/>
            <person name="Cochrane G."/>
            <person name="Meng A."/>
            <person name="Brown T."/>
            <person name="Cohen L."/>
        </authorList>
    </citation>
    <scope>NUCLEOTIDE SEQUENCE</scope>
    <source>
        <strain evidence="3">SoJaBio B1-5/56/2</strain>
    </source>
</reference>
<proteinExistence type="predicted"/>
<dbReference type="PANTHER" id="PTHR10845:SF192">
    <property type="entry name" value="DOUBLE HIT, ISOFORM B"/>
    <property type="match status" value="1"/>
</dbReference>
<dbReference type="CDD" id="cd07440">
    <property type="entry name" value="RGS"/>
    <property type="match status" value="1"/>
</dbReference>
<dbReference type="InterPro" id="IPR044926">
    <property type="entry name" value="RGS_subdomain_2"/>
</dbReference>
<dbReference type="PROSITE" id="PS50132">
    <property type="entry name" value="RGS"/>
    <property type="match status" value="1"/>
</dbReference>
<dbReference type="AlphaFoldDB" id="A0A7S4UA84"/>